<evidence type="ECO:0000256" key="3">
    <source>
        <dbReference type="ARBA" id="ARBA00023242"/>
    </source>
</evidence>
<feature type="domain" description="Timeless C-terminal" evidence="7">
    <location>
        <begin position="1054"/>
        <end position="1132"/>
    </location>
</feature>
<organism evidence="8 9">
    <name type="scientific">Varroa destructor</name>
    <name type="common">Honeybee mite</name>
    <dbReference type="NCBI Taxonomy" id="109461"/>
    <lineage>
        <taxon>Eukaryota</taxon>
        <taxon>Metazoa</taxon>
        <taxon>Ecdysozoa</taxon>
        <taxon>Arthropoda</taxon>
        <taxon>Chelicerata</taxon>
        <taxon>Arachnida</taxon>
        <taxon>Acari</taxon>
        <taxon>Parasitiformes</taxon>
        <taxon>Mesostigmata</taxon>
        <taxon>Gamasina</taxon>
        <taxon>Dermanyssoidea</taxon>
        <taxon>Varroidae</taxon>
        <taxon>Varroa</taxon>
    </lineage>
</organism>
<feature type="compositionally biased region" description="Low complexity" evidence="5">
    <location>
        <begin position="970"/>
        <end position="979"/>
    </location>
</feature>
<feature type="region of interest" description="Disordered" evidence="5">
    <location>
        <begin position="1005"/>
        <end position="1031"/>
    </location>
</feature>
<keyword evidence="3" id="KW-0539">Nucleus</keyword>
<feature type="region of interest" description="Disordered" evidence="5">
    <location>
        <begin position="1261"/>
        <end position="1359"/>
    </location>
</feature>
<evidence type="ECO:0000256" key="2">
    <source>
        <dbReference type="ARBA" id="ARBA00008174"/>
    </source>
</evidence>
<feature type="compositionally biased region" description="Basic and acidic residues" evidence="5">
    <location>
        <begin position="1193"/>
        <end position="1206"/>
    </location>
</feature>
<dbReference type="CTD" id="41615"/>
<evidence type="ECO:0008006" key="10">
    <source>
        <dbReference type="Google" id="ProtNLM"/>
    </source>
</evidence>
<dbReference type="OMA" id="LTRNVAM"/>
<dbReference type="Pfam" id="PF04821">
    <property type="entry name" value="TIMELESS"/>
    <property type="match status" value="1"/>
</dbReference>
<evidence type="ECO:0000313" key="8">
    <source>
        <dbReference type="EnsemblMetazoa" id="XP_022644703"/>
    </source>
</evidence>
<feature type="compositionally biased region" description="Basic and acidic residues" evidence="5">
    <location>
        <begin position="1169"/>
        <end position="1179"/>
    </location>
</feature>
<dbReference type="PANTHER" id="PTHR22940:SF4">
    <property type="entry name" value="PROTEIN TIMELESS HOMOLOG"/>
    <property type="match status" value="1"/>
</dbReference>
<feature type="domain" description="Timeless N-terminal" evidence="6">
    <location>
        <begin position="27"/>
        <end position="288"/>
    </location>
</feature>
<dbReference type="OrthoDB" id="310853at2759"/>
<sequence length="1359" mass="157130">MDDWRTSLILSDLQAACNALGGWDEGVYVKENDCVESLKDLLRYLRRDDESFAIRRALGQINVIKTDLIPLLRFHHKDAELFDITTKLVVNLSTPVVLLYKEELPIEKNARNIYMTLEAALCAYKDAFLEKEVWSALAEKLEQLISLNQHERTEDDTDIITRILTILRNVLHPIHRDEFNFKTDGDVSSHDRLLWALHLSGMDDLLIYMCAAQIEQSHTLYLIEILRLMLREQDAAFLASTGEQRPRGEVQKNGEELMKLCEIERRKKKLDLKGVIHNRFARFSSTYQARNIKSLGDETRDLIVVGDPAKVLQSINNMDFDQKKKFRARAKNRRPEECASLKRHTTLNIRIFLKEFCSDLLSSSFNALLPQVRKAMTNAGDTGDEGHYFWLLDFFLKFNRLTGFDIALVSEAISKETFHFVQTQMEKCHEMMTTDKRRIHLWMRRLHVNLKTFYQLLMTVHAMNRHSDSQVQEAAKVLQQHLFYLPEYRDIALHLLLNFNESVAPISFLRDLAVTVHIYLRMLQMYCDGGKLKVQNIKKKKSKPKLPTFADFTEEELDQKWLDLSRKLTTLLDVKDSIFDYDIHALLEGFHQDEKTFHIHVCKHKIVDLLRLGDASQAIGLLRASRAHFLEEKCFGNVSMSIEAEFMLLKSLFYAENFVNINLNDEFNDENDEIDRMRDFDFEDFLKRFANPKVIKVYGLLLSHYSANSTEVNKVCVKMLHRIAFDLKMSAMLFQAHIFVVFDKILEDYSIIPEVNDLKELARFAKYIVQQFVEVAKINDLALVELLFWKTSVEAYQVQYGYNETEKPKTRPWTEEEELELKRLYEESNGNIEPGQDIIEVIQKQFSNQMRTRRQIIMHLRILGLVEKGTRFKSSGTSSVQPWSGEEEQELQELYHNFATSIDPLSQIMLNMTVKRPKFRVIEKLLELGIIHDRAEVRKRRVRKNGEVIMPRSIRNEHESEERNPESISKESISSSDNLSSEDEAGDMYAGTIAEVVQENTECLQTVKGNRKADGESSSRPRRRHKVLKQPRSMTRKIEKVVNIKELKDLLSKMVQQRRAAIDWVLESIQGALEEWKDIGNEAVPLVPLAEAEHESLEDEEFCKLLSTFGLVPPQEGFEQYWRIGGEFSRSMLLSRLEVLKKATQGYFEDGILVTTDEEVPEEILSGRSSEDSSRSKDGSEDDTGNSVSCIKDVQRSYEQVREAKTYNRKKNMRPTAAEKKTVKDLHSIEFMQDSNDQNTDTGRQSFSKLKEKLLDNNKKELLTASEDSSTASVSDSGNGIRNNQGTKRNFSSQNFSPQKSGKKRRVAIVSDSEPEDIGEESESKQKPSPVHESGNRKRQSSRKIKKKVAILESDEDDN</sequence>
<name>A0A7M7J1M9_VARDE</name>
<dbReference type="KEGG" id="vde:111243424"/>
<keyword evidence="9" id="KW-1185">Reference proteome</keyword>
<feature type="compositionally biased region" description="Polar residues" evidence="5">
    <location>
        <begin position="1278"/>
        <end position="1300"/>
    </location>
</feature>
<feature type="compositionally biased region" description="Basic residues" evidence="5">
    <location>
        <begin position="1337"/>
        <end position="1349"/>
    </location>
</feature>
<accession>A0A7M7J1M9</accession>
<dbReference type="PANTHER" id="PTHR22940">
    <property type="entry name" value="TIMEOUT/TIMELESS-2"/>
    <property type="match status" value="1"/>
</dbReference>
<dbReference type="InterPro" id="IPR044998">
    <property type="entry name" value="Timeless"/>
</dbReference>
<dbReference type="GO" id="GO:0000076">
    <property type="term" value="P:DNA replication checkpoint signaling"/>
    <property type="evidence" value="ECO:0007669"/>
    <property type="project" value="TreeGrafter"/>
</dbReference>
<feature type="compositionally biased region" description="Low complexity" evidence="5">
    <location>
        <begin position="1263"/>
        <end position="1277"/>
    </location>
</feature>
<dbReference type="GO" id="GO:0006281">
    <property type="term" value="P:DNA repair"/>
    <property type="evidence" value="ECO:0007669"/>
    <property type="project" value="TreeGrafter"/>
</dbReference>
<feature type="region of interest" description="Disordered" evidence="5">
    <location>
        <begin position="952"/>
        <end position="984"/>
    </location>
</feature>
<proteinExistence type="inferred from homology"/>
<dbReference type="EnsemblMetazoa" id="XM_022788968">
    <property type="protein sequence ID" value="XP_022644703"/>
    <property type="gene ID" value="LOC111243424"/>
</dbReference>
<dbReference type="Pfam" id="PF26019">
    <property type="entry name" value="HTH_TIMELESS"/>
    <property type="match status" value="1"/>
</dbReference>
<dbReference type="GO" id="GO:0031298">
    <property type="term" value="C:replication fork protection complex"/>
    <property type="evidence" value="ECO:0007669"/>
    <property type="project" value="TreeGrafter"/>
</dbReference>
<dbReference type="FunCoup" id="A0A7M7J1M9">
    <property type="interactions" value="540"/>
</dbReference>
<evidence type="ECO:0000313" key="9">
    <source>
        <dbReference type="Proteomes" id="UP000594260"/>
    </source>
</evidence>
<reference evidence="8" key="1">
    <citation type="submission" date="2021-01" db="UniProtKB">
        <authorList>
            <consortium name="EnsemblMetazoa"/>
        </authorList>
    </citation>
    <scope>IDENTIFICATION</scope>
</reference>
<feature type="compositionally biased region" description="Basic residues" evidence="5">
    <location>
        <begin position="1020"/>
        <end position="1029"/>
    </location>
</feature>
<comment type="subcellular location">
    <subcellularLocation>
        <location evidence="1">Nucleus</location>
    </subcellularLocation>
</comment>
<dbReference type="GO" id="GO:0048511">
    <property type="term" value="P:rhythmic process"/>
    <property type="evidence" value="ECO:0007669"/>
    <property type="project" value="UniProtKB-KW"/>
</dbReference>
<protein>
    <recommendedName>
        <fullName evidence="10">Protein timeless homolog</fullName>
    </recommendedName>
</protein>
<dbReference type="RefSeq" id="XP_022644703.1">
    <property type="nucleotide sequence ID" value="XM_022788968.1"/>
</dbReference>
<evidence type="ECO:0000256" key="1">
    <source>
        <dbReference type="ARBA" id="ARBA00004123"/>
    </source>
</evidence>
<dbReference type="InParanoid" id="A0A7M7J1M9"/>
<dbReference type="InterPro" id="IPR006906">
    <property type="entry name" value="Timeless_N"/>
</dbReference>
<evidence type="ECO:0000259" key="7">
    <source>
        <dbReference type="Pfam" id="PF05029"/>
    </source>
</evidence>
<feature type="compositionally biased region" description="Basic and acidic residues" evidence="5">
    <location>
        <begin position="954"/>
        <end position="969"/>
    </location>
</feature>
<evidence type="ECO:0000259" key="6">
    <source>
        <dbReference type="Pfam" id="PF04821"/>
    </source>
</evidence>
<feature type="region of interest" description="Disordered" evidence="5">
    <location>
        <begin position="1159"/>
        <end position="1225"/>
    </location>
</feature>
<comment type="similarity">
    <text evidence="2">Belongs to the timeless family.</text>
</comment>
<dbReference type="GO" id="GO:0043111">
    <property type="term" value="P:replication fork arrest"/>
    <property type="evidence" value="ECO:0007669"/>
    <property type="project" value="TreeGrafter"/>
</dbReference>
<dbReference type="GO" id="GO:0003677">
    <property type="term" value="F:DNA binding"/>
    <property type="evidence" value="ECO:0007669"/>
    <property type="project" value="TreeGrafter"/>
</dbReference>
<dbReference type="GeneID" id="111243424"/>
<dbReference type="Pfam" id="PF05029">
    <property type="entry name" value="TIMELESS_C"/>
    <property type="match status" value="1"/>
</dbReference>
<dbReference type="Proteomes" id="UP000594260">
    <property type="component" value="Unplaced"/>
</dbReference>
<dbReference type="GO" id="GO:0009649">
    <property type="term" value="P:entrainment of circadian clock"/>
    <property type="evidence" value="ECO:0007669"/>
    <property type="project" value="TreeGrafter"/>
</dbReference>
<evidence type="ECO:0000256" key="5">
    <source>
        <dbReference type="SAM" id="MobiDB-lite"/>
    </source>
</evidence>
<evidence type="ECO:0000256" key="4">
    <source>
        <dbReference type="ARBA" id="ARBA00023306"/>
    </source>
</evidence>
<keyword evidence="4" id="KW-0131">Cell cycle</keyword>
<dbReference type="InterPro" id="IPR007725">
    <property type="entry name" value="TIMELESS_C"/>
</dbReference>